<proteinExistence type="predicted"/>
<sequence length="597" mass="66794">MAQGPNYRSQTYTTQSGTVIRKNSSRIIIPTRGASQYNTSWQHLDRFAFTTRALNALRLSCPAPENPTRPIAMYLLPLVVGLVGLYLLLKFFSSTRRASAPLPPGPSPLPLVGNIRDLPSPDSPDWLHWLKHKDAYGSISTVSVLGQRLIILNDANLAIDLLEKRSAIHSDRPKMPFAELAGWGDGLVILPYSSRFKAYRKSLHREIGSKASVARFNALQEVEVRRFLLRLINQPEDLVGHIRKLAGAVILKIAYGYSIDPHKRDPLVDLADEAVEQFSLAVRPGTWMVDVLPFLRHIPAWFPGAGFQRTAQFFRKQSQAVADIPFAFVHQQMAQPGYEPSYASSLLEGKVLAPGTEEETVIKWSSATLYAAGADTTVSTTTTFFLAMALYPDVQRKAQEEIDRVIGPGRLPTDADRPNLPYVDALVKEALRWHPVGPMGIPHRSMEDDICGGYLIPKGSIILPNIWAFCHDPAAYKDPMTFDPARFLGAHPERDPHYLAFGFGRRVCPGRTLADSNIFLTVAQTLGSCWVGKALTEQGEEVEVRPEFLPGTISHPAPFGVRVTPRSKEYERLIRDVEREFPWEVEHSERLRREFFA</sequence>
<reference evidence="1" key="1">
    <citation type="submission" date="2018-02" db="EMBL/GenBank/DDBJ databases">
        <title>The genomes of Aspergillus section Nigri reveals drivers in fungal speciation.</title>
        <authorList>
            <consortium name="DOE Joint Genome Institute"/>
            <person name="Vesth T.C."/>
            <person name="Nybo J."/>
            <person name="Theobald S."/>
            <person name="Brandl J."/>
            <person name="Frisvad J.C."/>
            <person name="Nielsen K.F."/>
            <person name="Lyhne E.K."/>
            <person name="Kogle M.E."/>
            <person name="Kuo A."/>
            <person name="Riley R."/>
            <person name="Clum A."/>
            <person name="Nolan M."/>
            <person name="Lipzen A."/>
            <person name="Salamov A."/>
            <person name="Henrissat B."/>
            <person name="Wiebenga A."/>
            <person name="De vries R.P."/>
            <person name="Grigoriev I.V."/>
            <person name="Mortensen U.H."/>
            <person name="Andersen M.R."/>
            <person name="Baker S.E."/>
        </authorList>
    </citation>
    <scope>NUCLEOTIDE SEQUENCE</scope>
    <source>
        <strain evidence="1">CBS 121060</strain>
    </source>
</reference>
<evidence type="ECO:0000313" key="1">
    <source>
        <dbReference type="EMBL" id="RAH66753.1"/>
    </source>
</evidence>
<gene>
    <name evidence="1" type="ORF">BO66DRAFT_474065</name>
</gene>
<protein>
    <submittedName>
        <fullName evidence="1">Cytochrome P450</fullName>
    </submittedName>
</protein>
<evidence type="ECO:0000313" key="2">
    <source>
        <dbReference type="Proteomes" id="UP000249661"/>
    </source>
</evidence>
<dbReference type="Proteomes" id="UP000249661">
    <property type="component" value="Unassembled WGS sequence"/>
</dbReference>
<organism evidence="1 2">
    <name type="scientific">Aspergillus aculeatinus CBS 121060</name>
    <dbReference type="NCBI Taxonomy" id="1448322"/>
    <lineage>
        <taxon>Eukaryota</taxon>
        <taxon>Fungi</taxon>
        <taxon>Dikarya</taxon>
        <taxon>Ascomycota</taxon>
        <taxon>Pezizomycotina</taxon>
        <taxon>Eurotiomycetes</taxon>
        <taxon>Eurotiomycetidae</taxon>
        <taxon>Eurotiales</taxon>
        <taxon>Aspergillaceae</taxon>
        <taxon>Aspergillus</taxon>
        <taxon>Aspergillus subgen. Circumdati</taxon>
    </lineage>
</organism>
<keyword evidence="2" id="KW-1185">Reference proteome</keyword>
<accession>A0ACD1H033</accession>
<name>A0ACD1H033_9EURO</name>
<dbReference type="EMBL" id="KZ824980">
    <property type="protein sequence ID" value="RAH66753.1"/>
    <property type="molecule type" value="Genomic_DNA"/>
</dbReference>